<dbReference type="InterPro" id="IPR012334">
    <property type="entry name" value="Pectin_lyas_fold"/>
</dbReference>
<comment type="caution">
    <text evidence="3">The sequence shown here is derived from an EMBL/GenBank/DDBJ whole genome shotgun (WGS) entry which is preliminary data.</text>
</comment>
<protein>
    <submittedName>
        <fullName evidence="3">CHAT domain-containing protein</fullName>
    </submittedName>
</protein>
<evidence type="ECO:0000256" key="1">
    <source>
        <dbReference type="SAM" id="SignalP"/>
    </source>
</evidence>
<dbReference type="SUPFAM" id="SSF51126">
    <property type="entry name" value="Pectin lyase-like"/>
    <property type="match status" value="1"/>
</dbReference>
<dbReference type="RefSeq" id="WP_194028113.1">
    <property type="nucleotide sequence ID" value="NZ_JADEWZ010000004.1"/>
</dbReference>
<dbReference type="Pfam" id="PF05860">
    <property type="entry name" value="TPS"/>
    <property type="match status" value="1"/>
</dbReference>
<evidence type="ECO:0000259" key="2">
    <source>
        <dbReference type="SMART" id="SM00912"/>
    </source>
</evidence>
<sequence>MLSIQRPTLSLLLLYATASVLAFPLEPARAQPITPAVDGTGTTIIINGDRFDINGGTLSGDGANLFHSFTQFGLSPNQIANFLATPQLQNILGRIIGGDPSIINGLIQITGGMPNLYLMNPSGIIFGQDATLNVPADFFATTATGIGFGNNNWFNAFGGNDYQNLIGNPTQFSFDLARSGVIINAGDLSVSQGQNLTLLGGTVVNTGTISTQSGRITVAAIPGSSLVRISQTGSLLSLEIEPPRDLQGNVLPFSALDLPQLLAGAGVETGLILNGNNRVQLRNSGVTIPTETGTTIISGNLDVSSFQMGGEINVLGNRVGLMGATLNASGTNGGGSVRVGGDEQGQGNVFNAQQTFVSADSTINADGIQNGDGGRVIIWANDSARIHSQISARGGSNGGNGGFVETSGLAFFEIATAPDVGAFAGSGGEWLIDPFDIEIVAGGGNFNINPTNPFLSIGNTSQLGVDLIRTALAGGGNTVTIQTGNGGAQAGNISLNAALDFDGTGLNNTLVFDALGSIFINANIFDGNAGGDSLNLQFNGDFGGNGQLVFNNSQISTGGGSITGSASATNVNSAIALNNSTLDSGGGNITLIGQGKNSFAATGTTGIAVTNNSRIASGNGDILLQGTGGKNPNGGGRGISLQSFDISSTGGEIELIGIGGGSFTAADDDGIFLETGMLTSSSGDIRLNADQIGSQMLDFQITSSSNLFIEPIASDRAIALGGNNGSSPNTLQLSSGFLGRLQNGFNSITIGSDNGSGNISLNSTVIFRDPLTLQSPNGAIDTVGFTLWGNDNASITLDAQRIETGNLFTLGEAIVLDSNSIIDTGSLDTSVFFGNGGAVILDAQGNISTGVINSSSVDGNGGRIDLSSSIGSIFTNNLDSSALGFGNGGDIFLEAAGDIFTGVINSSSVDGNGGRIDLSSSTGSIFTNNLDSSSLGFGNGGEVFLDAQGDIFSGNINSSSFDSNGGKIDLFSSTGSIFTNNLDSSSLDFADGGEVILFADGIIFTGDIDSSSLFENGGRINLFSLKGGIFTGDIDSSSFFENGGRIDLFSLEGEIFTGDIDSSSFLGDAGEIDIFATGDIDIRSIFADGSDFGGDVTVVTSEGNINTNGGEIDTSSDFFGGQIELRSDLGGVFAGNLNASGAIAGGEIRIEALSEITAGQIDSSSILGRGGNVTLDPLGDIQVSWINAEGRIIGGNVDITTQRFFRATETFTAANGIAASISTFDGSSGGNIIIRHGGNGIIPFEVGSAAINGTAGAITTGNTTIAPVQSFPFTEIQGNISLITGGNPINPIDINTPDRAIVQPQQITPAENTLNLTEGTVADSLNVETESVTLDEAFTNEFESYLDLDSVKEVSLSQAQATLSQIAAQTGVKSALIYAFFVPNDTPNAANSEDPEANYQLELVLVTGVGEPIRRRVGATQKEVLSKVRRLQRTASNPRHPSAYIEPARQLYQWLVEPLEAELQAQEISNLIFIMDRGLRSVPIAALRDREGFIIERYSVGLMPSFALTNVIRSDLKNLDLLAMGAEQFNKNGLEDLPAVPTELNLIAQNLWDGDVFLNENFTLANLKAARARSPYGIIHLATHGEFRAGKPANSYIQLWDSQLSLDRLKSLGWDNDPPVELLVLSACRTALGDRDAELGFAGLAVLAGVKTAVGSLWSVNDAGTLGLMTVFYEQLQEAPIKAEALRQTQLAMVRREVRIENGKLITPQGAFPLPPTLAEGGNVDLHHPYYWSAFTMIGSPW</sequence>
<gene>
    <name evidence="3" type="ORF">IQ249_03830</name>
</gene>
<name>A0A8J7ANK8_9CYAN</name>
<dbReference type="InterPro" id="IPR008638">
    <property type="entry name" value="FhaB/CdiA-like_TPS"/>
</dbReference>
<feature type="domain" description="Filamentous haemagglutinin FhaB/tRNA nuclease CdiA-like TPS" evidence="2">
    <location>
        <begin position="36"/>
        <end position="149"/>
    </location>
</feature>
<feature type="signal peptide" evidence="1">
    <location>
        <begin position="1"/>
        <end position="22"/>
    </location>
</feature>
<dbReference type="NCBIfam" id="TIGR01901">
    <property type="entry name" value="adhes_NPXG"/>
    <property type="match status" value="1"/>
</dbReference>
<evidence type="ECO:0000313" key="3">
    <source>
        <dbReference type="EMBL" id="MBE9115023.1"/>
    </source>
</evidence>
<dbReference type="Gene3D" id="2.160.20.10">
    <property type="entry name" value="Single-stranded right-handed beta-helix, Pectin lyase-like"/>
    <property type="match status" value="1"/>
</dbReference>
<feature type="chain" id="PRO_5035193410" evidence="1">
    <location>
        <begin position="23"/>
        <end position="1742"/>
    </location>
</feature>
<evidence type="ECO:0000313" key="4">
    <source>
        <dbReference type="Proteomes" id="UP000654482"/>
    </source>
</evidence>
<organism evidence="3 4">
    <name type="scientific">Lusitaniella coriacea LEGE 07157</name>
    <dbReference type="NCBI Taxonomy" id="945747"/>
    <lineage>
        <taxon>Bacteria</taxon>
        <taxon>Bacillati</taxon>
        <taxon>Cyanobacteriota</taxon>
        <taxon>Cyanophyceae</taxon>
        <taxon>Spirulinales</taxon>
        <taxon>Lusitaniellaceae</taxon>
        <taxon>Lusitaniella</taxon>
    </lineage>
</organism>
<proteinExistence type="predicted"/>
<keyword evidence="4" id="KW-1185">Reference proteome</keyword>
<dbReference type="Pfam" id="PF12770">
    <property type="entry name" value="CHAT"/>
    <property type="match status" value="1"/>
</dbReference>
<reference evidence="3" key="1">
    <citation type="submission" date="2020-10" db="EMBL/GenBank/DDBJ databases">
        <authorList>
            <person name="Castelo-Branco R."/>
            <person name="Eusebio N."/>
            <person name="Adriana R."/>
            <person name="Vieira A."/>
            <person name="Brugerolle De Fraissinette N."/>
            <person name="Rezende De Castro R."/>
            <person name="Schneider M.P."/>
            <person name="Vasconcelos V."/>
            <person name="Leao P.N."/>
        </authorList>
    </citation>
    <scope>NUCLEOTIDE SEQUENCE</scope>
    <source>
        <strain evidence="3">LEGE 07157</strain>
    </source>
</reference>
<dbReference type="EMBL" id="JADEWZ010000004">
    <property type="protein sequence ID" value="MBE9115023.1"/>
    <property type="molecule type" value="Genomic_DNA"/>
</dbReference>
<dbReference type="Proteomes" id="UP000654482">
    <property type="component" value="Unassembled WGS sequence"/>
</dbReference>
<dbReference type="InterPro" id="IPR024983">
    <property type="entry name" value="CHAT_dom"/>
</dbReference>
<dbReference type="SMART" id="SM00912">
    <property type="entry name" value="Haemagg_act"/>
    <property type="match status" value="1"/>
</dbReference>
<accession>A0A8J7ANK8</accession>
<keyword evidence="1" id="KW-0732">Signal</keyword>
<dbReference type="InterPro" id="IPR011050">
    <property type="entry name" value="Pectin_lyase_fold/virulence"/>
</dbReference>